<evidence type="ECO:0000313" key="3">
    <source>
        <dbReference type="Proteomes" id="UP000789901"/>
    </source>
</evidence>
<reference evidence="2 3" key="1">
    <citation type="submission" date="2021-06" db="EMBL/GenBank/DDBJ databases">
        <authorList>
            <person name="Kallberg Y."/>
            <person name="Tangrot J."/>
            <person name="Rosling A."/>
        </authorList>
    </citation>
    <scope>NUCLEOTIDE SEQUENCE [LARGE SCALE GENOMIC DNA]</scope>
    <source>
        <strain evidence="2 3">120-4 pot B 10/14</strain>
    </source>
</reference>
<name>A0ABN7XEB7_GIGMA</name>
<feature type="non-terminal residue" evidence="2">
    <location>
        <position position="1"/>
    </location>
</feature>
<comment type="caution">
    <text evidence="2">The sequence shown here is derived from an EMBL/GenBank/DDBJ whole genome shotgun (WGS) entry which is preliminary data.</text>
</comment>
<feature type="compositionally biased region" description="Polar residues" evidence="1">
    <location>
        <begin position="32"/>
        <end position="45"/>
    </location>
</feature>
<protein>
    <submittedName>
        <fullName evidence="2">1651_t:CDS:1</fullName>
    </submittedName>
</protein>
<accession>A0ABN7XEB7</accession>
<dbReference type="EMBL" id="CAJVQB010111108">
    <property type="protein sequence ID" value="CAG8852349.1"/>
    <property type="molecule type" value="Genomic_DNA"/>
</dbReference>
<gene>
    <name evidence="2" type="ORF">GMARGA_LOCUS41180</name>
</gene>
<feature type="compositionally biased region" description="Basic and acidic residues" evidence="1">
    <location>
        <begin position="46"/>
        <end position="55"/>
    </location>
</feature>
<evidence type="ECO:0000313" key="2">
    <source>
        <dbReference type="EMBL" id="CAG8852349.1"/>
    </source>
</evidence>
<proteinExistence type="predicted"/>
<feature type="region of interest" description="Disordered" evidence="1">
    <location>
        <begin position="1"/>
        <end position="55"/>
    </location>
</feature>
<evidence type="ECO:0000256" key="1">
    <source>
        <dbReference type="SAM" id="MobiDB-lite"/>
    </source>
</evidence>
<dbReference type="Proteomes" id="UP000789901">
    <property type="component" value="Unassembled WGS sequence"/>
</dbReference>
<keyword evidence="3" id="KW-1185">Reference proteome</keyword>
<organism evidence="2 3">
    <name type="scientific">Gigaspora margarita</name>
    <dbReference type="NCBI Taxonomy" id="4874"/>
    <lineage>
        <taxon>Eukaryota</taxon>
        <taxon>Fungi</taxon>
        <taxon>Fungi incertae sedis</taxon>
        <taxon>Mucoromycota</taxon>
        <taxon>Glomeromycotina</taxon>
        <taxon>Glomeromycetes</taxon>
        <taxon>Diversisporales</taxon>
        <taxon>Gigasporaceae</taxon>
        <taxon>Gigaspora</taxon>
    </lineage>
</organism>
<sequence>GTPNSTIPTKEVTLTQKKVHQIRNTNDKKNTNSEAELNNTNNKESTISDERRYTE</sequence>
<feature type="compositionally biased region" description="Polar residues" evidence="1">
    <location>
        <begin position="1"/>
        <end position="16"/>
    </location>
</feature>